<accession>A0AAW0TLZ3</accession>
<dbReference type="InterPro" id="IPR025977">
    <property type="entry name" value="Cnd3_C"/>
</dbReference>
<feature type="region of interest" description="Disordered" evidence="8">
    <location>
        <begin position="1049"/>
        <end position="1291"/>
    </location>
</feature>
<comment type="subcellular location">
    <subcellularLocation>
        <location evidence="1">Chromosome</location>
    </subcellularLocation>
</comment>
<dbReference type="InterPro" id="IPR027165">
    <property type="entry name" value="CND3"/>
</dbReference>
<evidence type="ECO:0000256" key="4">
    <source>
        <dbReference type="ARBA" id="ARBA00022618"/>
    </source>
</evidence>
<feature type="compositionally biased region" description="Acidic residues" evidence="8">
    <location>
        <begin position="904"/>
        <end position="918"/>
    </location>
</feature>
<evidence type="ECO:0000256" key="1">
    <source>
        <dbReference type="ARBA" id="ARBA00004286"/>
    </source>
</evidence>
<feature type="compositionally biased region" description="Low complexity" evidence="8">
    <location>
        <begin position="1216"/>
        <end position="1238"/>
    </location>
</feature>
<dbReference type="Pfam" id="PF12719">
    <property type="entry name" value="Cnd3"/>
    <property type="match status" value="1"/>
</dbReference>
<keyword evidence="11" id="KW-1185">Reference proteome</keyword>
<gene>
    <name evidence="10" type="ORF">O3P69_020408</name>
</gene>
<dbReference type="GO" id="GO:0000796">
    <property type="term" value="C:condensin complex"/>
    <property type="evidence" value="ECO:0007669"/>
    <property type="project" value="InterPro"/>
</dbReference>
<organism evidence="10 11">
    <name type="scientific">Scylla paramamosain</name>
    <name type="common">Mud crab</name>
    <dbReference type="NCBI Taxonomy" id="85552"/>
    <lineage>
        <taxon>Eukaryota</taxon>
        <taxon>Metazoa</taxon>
        <taxon>Ecdysozoa</taxon>
        <taxon>Arthropoda</taxon>
        <taxon>Crustacea</taxon>
        <taxon>Multicrustacea</taxon>
        <taxon>Malacostraca</taxon>
        <taxon>Eumalacostraca</taxon>
        <taxon>Eucarida</taxon>
        <taxon>Decapoda</taxon>
        <taxon>Pleocyemata</taxon>
        <taxon>Brachyura</taxon>
        <taxon>Eubrachyura</taxon>
        <taxon>Portunoidea</taxon>
        <taxon>Portunidae</taxon>
        <taxon>Portuninae</taxon>
        <taxon>Scylla</taxon>
    </lineage>
</organism>
<evidence type="ECO:0000256" key="5">
    <source>
        <dbReference type="ARBA" id="ARBA00022776"/>
    </source>
</evidence>
<feature type="compositionally biased region" description="Polar residues" evidence="8">
    <location>
        <begin position="1262"/>
        <end position="1279"/>
    </location>
</feature>
<evidence type="ECO:0000313" key="10">
    <source>
        <dbReference type="EMBL" id="KAK8388389.1"/>
    </source>
</evidence>
<dbReference type="InterPro" id="IPR011989">
    <property type="entry name" value="ARM-like"/>
</dbReference>
<keyword evidence="6" id="KW-0226">DNA condensation</keyword>
<name>A0AAW0TLZ3_SCYPA</name>
<dbReference type="EMBL" id="JARAKH010000028">
    <property type="protein sequence ID" value="KAK8388389.1"/>
    <property type="molecule type" value="Genomic_DNA"/>
</dbReference>
<feature type="compositionally biased region" description="Basic and acidic residues" evidence="8">
    <location>
        <begin position="1062"/>
        <end position="1073"/>
    </location>
</feature>
<reference evidence="10 11" key="1">
    <citation type="submission" date="2023-03" db="EMBL/GenBank/DDBJ databases">
        <title>High-quality genome of Scylla paramamosain provides insights in environmental adaptation.</title>
        <authorList>
            <person name="Zhang L."/>
        </authorList>
    </citation>
    <scope>NUCLEOTIDE SEQUENCE [LARGE SCALE GENOMIC DNA]</scope>
    <source>
        <strain evidence="10">LZ_2023a</strain>
        <tissue evidence="10">Muscle</tissue>
    </source>
</reference>
<feature type="compositionally biased region" description="Low complexity" evidence="8">
    <location>
        <begin position="1150"/>
        <end position="1160"/>
    </location>
</feature>
<dbReference type="PANTHER" id="PTHR14418">
    <property type="entry name" value="CONDENSIN COMPLEX SUBUNIT 3-RELATED"/>
    <property type="match status" value="1"/>
</dbReference>
<comment type="caution">
    <text evidence="10">The sequence shown here is derived from an EMBL/GenBank/DDBJ whole genome shotgun (WGS) entry which is preliminary data.</text>
</comment>
<evidence type="ECO:0000313" key="11">
    <source>
        <dbReference type="Proteomes" id="UP001487740"/>
    </source>
</evidence>
<protein>
    <recommendedName>
        <fullName evidence="9">Nuclear condensin complex subunit 3 C-terminal domain-containing protein</fullName>
    </recommendedName>
</protein>
<evidence type="ECO:0000256" key="3">
    <source>
        <dbReference type="ARBA" id="ARBA00022454"/>
    </source>
</evidence>
<evidence type="ECO:0000259" key="9">
    <source>
        <dbReference type="Pfam" id="PF12719"/>
    </source>
</evidence>
<proteinExistence type="inferred from homology"/>
<sequence>MVTAAGTSGTMHNMEALSQIFLDCQHSVTSQPKLIKKIITLYLKSDFKEFVEEFTRLLKCALLYGDKQPAVERTLSFVVKFATAEKTEQNAGKGKDSEDEDEEADPFLENLIVFLLKNHEANNAAVRLRICQLLSMLLRQMGAKAAIDNDLYDLIYDTMLHRLQDKIPGVRKEAVLALTRLQDPYNKDCPVIEAYCFHLCKDPNYDVRRAVLNNIAVTYQTLPAILDRTRDVRELVRCQAYTVISQKIHLKSLTIAQRVRLLSEGLKDRHEMVRNCVKKKLIPSWLRLLGGNVLDLLTCLDVEASVKEAELVLKTIFELIPFPDLVKNIGLTKQQRLISPNELQPESALLWRCLAQHLREEGAEEALEEILPDLTQFCSYLNDFVLTDVMAGEDEQDAAIQVMEREFITNQLISIILVYDLSDEAGRRSLDQMVRNLLVSDKIGESLVKGLVEIFSKLHPLSTRINQLAEIISEIREPLCKTVEVPMSEEEERKKKLKVASLKVKINQVREELQKNMLDLDLEKAQLQKDELLELEAQLSQPCQPNPSTEEITQEPRNDSATLIKCLTIFCNIVECSQVEELTPALQTLHDGLILGCLRSEDPAVRNSGVQALGLLCLLSKDLAKQHITLLMQVSKIDVEKIQLTALHCIIDCLHLYGIEEFAEVAEDLPQTPLVEAPEKDDKEECVEDGGAIIAALCDRLDAESLEIRTLVVEGLCKLLLSSRITSSKLLSRLILTFYNPATGDDSFVRHILGVFFPLYASEDGSNQESLCEAVMPTLQTLLHAPTRSPLASVDIENVTSFLISITSPTILSEECQEKVNVHDTLVFTLCSEVLTKPTGYLAKVFIRCLSSLNLTPTNFSTLRQLDVLVTKVIKVVEGKSAQNSVKRLQQKIQDFLSSAPDNEATEENASTEDEASAEETKDGEPPADRTEITIIRRKRMLYDNQTITDPALFSCGDDSEAEGRSPSKRIAHSSSIDSLDNDSVTFGSSVITSTQIKIVEPESQGESNGSVPSAIPAAPQIDTELEVSQAEEVFVSNLEGLVKSSQQECTVAASREIPSSEDARSLQDRVEESGSLSSESSGEKVESSSEEEPTPAKVPHLTRSSHGPTRRSTRKMVVEESASDSGDFNEAARARRKIKSLPEDPYLVSSSNNSSNSRSPHAQKPVDTGSSSSRKRRKNTSSELLKSSFPSVMTSDGSISDSSATRTTRSKSKRTSGSNSTTSSPASSSSWWSATQSVDTSGEESTSSRITRTRHSKKSDTPQTINKLQTPNLKAQETSSRRSSRNRKSK</sequence>
<dbReference type="GO" id="GO:0007076">
    <property type="term" value="P:mitotic chromosome condensation"/>
    <property type="evidence" value="ECO:0007669"/>
    <property type="project" value="InterPro"/>
</dbReference>
<keyword evidence="3" id="KW-0158">Chromosome</keyword>
<comment type="similarity">
    <text evidence="2">Belongs to the CND3 (condensin subunit 3) family.</text>
</comment>
<dbReference type="Gene3D" id="1.25.10.10">
    <property type="entry name" value="Leucine-rich Repeat Variant"/>
    <property type="match status" value="2"/>
</dbReference>
<feature type="domain" description="Nuclear condensin complex subunit 3 C-terminal" evidence="9">
    <location>
        <begin position="565"/>
        <end position="855"/>
    </location>
</feature>
<dbReference type="InterPro" id="IPR016024">
    <property type="entry name" value="ARM-type_fold"/>
</dbReference>
<feature type="compositionally biased region" description="Low complexity" evidence="8">
    <location>
        <begin position="1199"/>
        <end position="1208"/>
    </location>
</feature>
<keyword evidence="4" id="KW-0132">Cell division</keyword>
<dbReference type="Proteomes" id="UP001487740">
    <property type="component" value="Unassembled WGS sequence"/>
</dbReference>
<dbReference type="SUPFAM" id="SSF48371">
    <property type="entry name" value="ARM repeat"/>
    <property type="match status" value="1"/>
</dbReference>
<dbReference type="GO" id="GO:0005737">
    <property type="term" value="C:cytoplasm"/>
    <property type="evidence" value="ECO:0007669"/>
    <property type="project" value="TreeGrafter"/>
</dbReference>
<keyword evidence="5" id="KW-0498">Mitosis</keyword>
<evidence type="ECO:0000256" key="8">
    <source>
        <dbReference type="SAM" id="MobiDB-lite"/>
    </source>
</evidence>
<feature type="compositionally biased region" description="Basic and acidic residues" evidence="8">
    <location>
        <begin position="919"/>
        <end position="931"/>
    </location>
</feature>
<evidence type="ECO:0000256" key="6">
    <source>
        <dbReference type="ARBA" id="ARBA00023067"/>
    </source>
</evidence>
<evidence type="ECO:0000256" key="7">
    <source>
        <dbReference type="ARBA" id="ARBA00023306"/>
    </source>
</evidence>
<keyword evidence="7" id="KW-0131">Cell cycle</keyword>
<evidence type="ECO:0000256" key="2">
    <source>
        <dbReference type="ARBA" id="ARBA00006533"/>
    </source>
</evidence>
<dbReference type="PANTHER" id="PTHR14418:SF5">
    <property type="entry name" value="CONDENSIN COMPLEX SUBUNIT 3"/>
    <property type="match status" value="1"/>
</dbReference>
<dbReference type="GO" id="GO:0051301">
    <property type="term" value="P:cell division"/>
    <property type="evidence" value="ECO:0007669"/>
    <property type="project" value="UniProtKB-KW"/>
</dbReference>
<feature type="region of interest" description="Disordered" evidence="8">
    <location>
        <begin position="950"/>
        <end position="976"/>
    </location>
</feature>
<dbReference type="GO" id="GO:0000793">
    <property type="term" value="C:condensed chromosome"/>
    <property type="evidence" value="ECO:0007669"/>
    <property type="project" value="TreeGrafter"/>
</dbReference>
<feature type="compositionally biased region" description="Polar residues" evidence="8">
    <location>
        <begin position="1184"/>
        <end position="1198"/>
    </location>
</feature>
<feature type="region of interest" description="Disordered" evidence="8">
    <location>
        <begin position="898"/>
        <end position="931"/>
    </location>
</feature>